<dbReference type="PANTHER" id="PTHR42680:SF3">
    <property type="entry name" value="DCTP DEAMINASE"/>
    <property type="match status" value="1"/>
</dbReference>
<evidence type="ECO:0000313" key="3">
    <source>
        <dbReference type="Proteomes" id="UP001176021"/>
    </source>
</evidence>
<reference evidence="2" key="1">
    <citation type="submission" date="2022-05" db="EMBL/GenBank/DDBJ databases">
        <title>Expanded diversity of anoxic marine methylotrophy in a Black Sea sulfate reducing microorganism.</title>
        <authorList>
            <person name="Fischer P.Q."/>
            <person name="Stams A.J.M."/>
            <person name="Villanueva L."/>
            <person name="Sousa D.Z."/>
        </authorList>
    </citation>
    <scope>NUCLEOTIDE SEQUENCE</scope>
    <source>
        <strain evidence="2">P130</strain>
    </source>
</reference>
<dbReference type="InterPro" id="IPR036157">
    <property type="entry name" value="dUTPase-like_sf"/>
</dbReference>
<evidence type="ECO:0008006" key="4">
    <source>
        <dbReference type="Google" id="ProtNLM"/>
    </source>
</evidence>
<protein>
    <recommendedName>
        <fullName evidence="4">Deoxycytidine triphosphate deaminase</fullName>
    </recommendedName>
</protein>
<evidence type="ECO:0000256" key="1">
    <source>
        <dbReference type="ARBA" id="ARBA00023080"/>
    </source>
</evidence>
<name>A0ABT8QJ14_9FIRM</name>
<accession>A0ABT8QJ14</accession>
<proteinExistence type="predicted"/>
<dbReference type="SUPFAM" id="SSF51283">
    <property type="entry name" value="dUTPase-like"/>
    <property type="match status" value="1"/>
</dbReference>
<dbReference type="EMBL" id="JAMJEV010000001">
    <property type="protein sequence ID" value="MDO0821302.1"/>
    <property type="molecule type" value="Genomic_DNA"/>
</dbReference>
<dbReference type="InterPro" id="IPR011962">
    <property type="entry name" value="dCTP_deaminase"/>
</dbReference>
<dbReference type="Proteomes" id="UP001176021">
    <property type="component" value="Unassembled WGS sequence"/>
</dbReference>
<dbReference type="Gene3D" id="2.70.40.10">
    <property type="match status" value="1"/>
</dbReference>
<gene>
    <name evidence="2" type="ORF">M8H41_00305</name>
</gene>
<sequence>MYSNVEIESALSSGNLIIENYIEECLRPSSYLLRINNTIFEEKKDNGIIIDTKSTNTQSLFNEIVIDNKGYMLKPNTLYLFSSVERVSLTNELAGILNLLSSLARIGLCANFSSNLVAATFGCDKPSSITFEVANLSSASIIIYPYVKFCHISFFEHKVASSLIYNGIYSGHDLPKPADFSKKPSK</sequence>
<keyword evidence="3" id="KW-1185">Reference proteome</keyword>
<evidence type="ECO:0000313" key="2">
    <source>
        <dbReference type="EMBL" id="MDO0821302.1"/>
    </source>
</evidence>
<dbReference type="RefSeq" id="WP_301997426.1">
    <property type="nucleotide sequence ID" value="NZ_JAMJEV010000001.1"/>
</dbReference>
<organism evidence="2 3">
    <name type="scientific">Desulfosporosinus nitroreducens</name>
    <dbReference type="NCBI Taxonomy" id="2018668"/>
    <lineage>
        <taxon>Bacteria</taxon>
        <taxon>Bacillati</taxon>
        <taxon>Bacillota</taxon>
        <taxon>Clostridia</taxon>
        <taxon>Eubacteriales</taxon>
        <taxon>Desulfitobacteriaceae</taxon>
        <taxon>Desulfosporosinus</taxon>
    </lineage>
</organism>
<keyword evidence="1" id="KW-0546">Nucleotide metabolism</keyword>
<dbReference type="Pfam" id="PF22769">
    <property type="entry name" value="DCD"/>
    <property type="match status" value="1"/>
</dbReference>
<dbReference type="PANTHER" id="PTHR42680">
    <property type="entry name" value="DCTP DEAMINASE"/>
    <property type="match status" value="1"/>
</dbReference>
<comment type="caution">
    <text evidence="2">The sequence shown here is derived from an EMBL/GenBank/DDBJ whole genome shotgun (WGS) entry which is preliminary data.</text>
</comment>